<gene>
    <name evidence="2" type="ORF">QO014_003457</name>
</gene>
<evidence type="ECO:0000313" key="2">
    <source>
        <dbReference type="EMBL" id="MDQ0439056.1"/>
    </source>
</evidence>
<feature type="compositionally biased region" description="Basic and acidic residues" evidence="1">
    <location>
        <begin position="31"/>
        <end position="46"/>
    </location>
</feature>
<feature type="region of interest" description="Disordered" evidence="1">
    <location>
        <begin position="22"/>
        <end position="46"/>
    </location>
</feature>
<dbReference type="EMBL" id="JAUSVO010000005">
    <property type="protein sequence ID" value="MDQ0439056.1"/>
    <property type="molecule type" value="Genomic_DNA"/>
</dbReference>
<organism evidence="2 3">
    <name type="scientific">Kaistia dalseonensis</name>
    <dbReference type="NCBI Taxonomy" id="410840"/>
    <lineage>
        <taxon>Bacteria</taxon>
        <taxon>Pseudomonadati</taxon>
        <taxon>Pseudomonadota</taxon>
        <taxon>Alphaproteobacteria</taxon>
        <taxon>Hyphomicrobiales</taxon>
        <taxon>Kaistiaceae</taxon>
        <taxon>Kaistia</taxon>
    </lineage>
</organism>
<dbReference type="Pfam" id="PF10618">
    <property type="entry name" value="Tail_tube"/>
    <property type="match status" value="1"/>
</dbReference>
<dbReference type="Proteomes" id="UP001241603">
    <property type="component" value="Unassembled WGS sequence"/>
</dbReference>
<name>A0ABU0H9Q6_9HYPH</name>
<comment type="caution">
    <text evidence="2">The sequence shown here is derived from an EMBL/GenBank/DDBJ whole genome shotgun (WGS) entry which is preliminary data.</text>
</comment>
<reference evidence="2 3" key="1">
    <citation type="submission" date="2023-07" db="EMBL/GenBank/DDBJ databases">
        <title>Genomic Encyclopedia of Type Strains, Phase IV (KMG-IV): sequencing the most valuable type-strain genomes for metagenomic binning, comparative biology and taxonomic classification.</title>
        <authorList>
            <person name="Goeker M."/>
        </authorList>
    </citation>
    <scope>NUCLEOTIDE SEQUENCE [LARGE SCALE GENOMIC DNA]</scope>
    <source>
        <strain evidence="2 3">B6-8</strain>
    </source>
</reference>
<protein>
    <recommendedName>
        <fullName evidence="4">Phage tail protein</fullName>
    </recommendedName>
</protein>
<sequence>MGKRIAGIAYVKANGTQYPLRGNFTVSPSPTEREGLAGQDRVHGYKEMPRVPSISGDISMVPELSLEELDAITDATVTAELASGHVYVLRGAWTKSAHEINTADGQVAVTWEGLECHELTP</sequence>
<keyword evidence="3" id="KW-1185">Reference proteome</keyword>
<dbReference type="RefSeq" id="WP_266349960.1">
    <property type="nucleotide sequence ID" value="NZ_JAPKNG010000005.1"/>
</dbReference>
<proteinExistence type="predicted"/>
<dbReference type="InterPro" id="IPR019596">
    <property type="entry name" value="Phage_Mu_GpM_tail_tub"/>
</dbReference>
<evidence type="ECO:0008006" key="4">
    <source>
        <dbReference type="Google" id="ProtNLM"/>
    </source>
</evidence>
<evidence type="ECO:0000256" key="1">
    <source>
        <dbReference type="SAM" id="MobiDB-lite"/>
    </source>
</evidence>
<accession>A0ABU0H9Q6</accession>
<evidence type="ECO:0000313" key="3">
    <source>
        <dbReference type="Proteomes" id="UP001241603"/>
    </source>
</evidence>